<keyword evidence="2" id="KW-1185">Reference proteome</keyword>
<reference evidence="1" key="1">
    <citation type="submission" date="2021-04" db="EMBL/GenBank/DDBJ databases">
        <title>Phylogenetic analysis of Acidobacteriaceae.</title>
        <authorList>
            <person name="Qiu L."/>
            <person name="Zhang Q."/>
        </authorList>
    </citation>
    <scope>NUCLEOTIDE SEQUENCE</scope>
    <source>
        <strain evidence="1">DSM 25168</strain>
    </source>
</reference>
<dbReference type="KEGG" id="orp:MOP44_25095"/>
<dbReference type="Proteomes" id="UP001059380">
    <property type="component" value="Chromosome"/>
</dbReference>
<protein>
    <submittedName>
        <fullName evidence="1">Uncharacterized protein</fullName>
    </submittedName>
</protein>
<dbReference type="AlphaFoldDB" id="A0A9J7BMU8"/>
<name>A0A9J7BMU8_9BACT</name>
<sequence>MLNDYKIALLLARIAHELESYAALEDRSHRVHSKPDFIEVGRTAFELVNRHGRNACRYAANLAAEALSEGKSDEAAFWKAVAEHLQPRGSQVAGVSIAPIEPRGFSSDPEGQCQEPDYVTGWCRILMRYAEMFESESKELTAQHRQELHRMIFGGMGSFSDFQLDVRIFGDRAREANERLQVLRTELDSVFRVSMIAEEKPKL</sequence>
<accession>A0A9J7BMU8</accession>
<dbReference type="RefSeq" id="WP_260793273.1">
    <property type="nucleotide sequence ID" value="NZ_CP093313.1"/>
</dbReference>
<gene>
    <name evidence="1" type="ORF">MOP44_25095</name>
</gene>
<proteinExistence type="predicted"/>
<evidence type="ECO:0000313" key="2">
    <source>
        <dbReference type="Proteomes" id="UP001059380"/>
    </source>
</evidence>
<dbReference type="EMBL" id="CP093313">
    <property type="protein sequence ID" value="UWZ83825.1"/>
    <property type="molecule type" value="Genomic_DNA"/>
</dbReference>
<evidence type="ECO:0000313" key="1">
    <source>
        <dbReference type="EMBL" id="UWZ83825.1"/>
    </source>
</evidence>
<organism evidence="1 2">
    <name type="scientific">Occallatibacter riparius</name>
    <dbReference type="NCBI Taxonomy" id="1002689"/>
    <lineage>
        <taxon>Bacteria</taxon>
        <taxon>Pseudomonadati</taxon>
        <taxon>Acidobacteriota</taxon>
        <taxon>Terriglobia</taxon>
        <taxon>Terriglobales</taxon>
        <taxon>Acidobacteriaceae</taxon>
        <taxon>Occallatibacter</taxon>
    </lineage>
</organism>